<dbReference type="SUPFAM" id="SSF46689">
    <property type="entry name" value="Homeodomain-like"/>
    <property type="match status" value="1"/>
</dbReference>
<proteinExistence type="predicted"/>
<name>A0A499VW40_STRAX</name>
<evidence type="ECO:0000313" key="1">
    <source>
        <dbReference type="EMBL" id="BBJ52769.1"/>
    </source>
</evidence>
<gene>
    <name evidence="1" type="ORF">SAVMC3_53980</name>
</gene>
<protein>
    <submittedName>
        <fullName evidence="1">Uncharacterized protein</fullName>
    </submittedName>
</protein>
<dbReference type="InterPro" id="IPR009057">
    <property type="entry name" value="Homeodomain-like_sf"/>
</dbReference>
<organism evidence="1">
    <name type="scientific">Streptomyces avermitilis</name>
    <dbReference type="NCBI Taxonomy" id="33903"/>
    <lineage>
        <taxon>Bacteria</taxon>
        <taxon>Bacillati</taxon>
        <taxon>Actinomycetota</taxon>
        <taxon>Actinomycetes</taxon>
        <taxon>Kitasatosporales</taxon>
        <taxon>Streptomycetaceae</taxon>
        <taxon>Streptomyces</taxon>
    </lineage>
</organism>
<accession>A0A499VW40</accession>
<dbReference type="EMBL" id="AP019621">
    <property type="protein sequence ID" value="BBJ52769.1"/>
    <property type="molecule type" value="Genomic_DNA"/>
</dbReference>
<dbReference type="Gene3D" id="1.10.357.10">
    <property type="entry name" value="Tetracycline Repressor, domain 2"/>
    <property type="match status" value="1"/>
</dbReference>
<reference evidence="1" key="1">
    <citation type="submission" date="2019-04" db="EMBL/GenBank/DDBJ databases">
        <title>Draft genome sequences of Streptomyces avermitilis MC3.</title>
        <authorList>
            <person name="Komaki H."/>
            <person name="Tamura T."/>
            <person name="Hosoyama A."/>
        </authorList>
    </citation>
    <scope>NUCLEOTIDE SEQUENCE</scope>
    <source>
        <strain evidence="1">MC3</strain>
    </source>
</reference>
<sequence length="46" mass="4703">MDSALVHHYFGTKEQVFEAAIEVAFAPALNAPDAVADGPSTASANA</sequence>
<dbReference type="AlphaFoldDB" id="A0A499VW40"/>